<organism evidence="3 6">
    <name type="scientific">Mucinivorans hirudinis</name>
    <dbReference type="NCBI Taxonomy" id="1433126"/>
    <lineage>
        <taxon>Bacteria</taxon>
        <taxon>Pseudomonadati</taxon>
        <taxon>Bacteroidota</taxon>
        <taxon>Bacteroidia</taxon>
        <taxon>Bacteroidales</taxon>
        <taxon>Rikenellaceae</taxon>
        <taxon>Mucinivorans</taxon>
    </lineage>
</organism>
<protein>
    <recommendedName>
        <fullName evidence="1">Transposase IS4-like domain-containing protein</fullName>
    </recommendedName>
</protein>
<evidence type="ECO:0000259" key="1">
    <source>
        <dbReference type="Pfam" id="PF01609"/>
    </source>
</evidence>
<name>A0A060RA51_9BACT</name>
<dbReference type="GO" id="GO:0006313">
    <property type="term" value="P:DNA transposition"/>
    <property type="evidence" value="ECO:0007669"/>
    <property type="project" value="InterPro"/>
</dbReference>
<keyword evidence="6" id="KW-1185">Reference proteome</keyword>
<dbReference type="STRING" id="1433126.BN938_0100"/>
<reference evidence="3" key="1">
    <citation type="submission" date="2014-01" db="EMBL/GenBank/DDBJ databases">
        <authorList>
            <person name="Nelson M."/>
        </authorList>
    </citation>
    <scope>NUCLEOTIDE SEQUENCE</scope>
</reference>
<evidence type="ECO:0000313" key="4">
    <source>
        <dbReference type="EMBL" id="CDN32573.1"/>
    </source>
</evidence>
<sequence>MLTPGYLPDLCSDEIVQIRRGLTYMMEQSAYIPAQQAMFTADPRGEYSEKVRGYIEKFWSQIKGSGKIDSARASYDEAERKARKLIDVNTIQHTDAREAGAENVCLQAIRELQLDTFLRREGWSERKINSTLASLIIRTVYSPSEWAALRILDENSAAMELLTGQFGDCPTQREVYAAAPSLYALKDKLERHLCSRTDSLFNLTNRVMLFDLTNFYFEGSKTGSKKAKFGRSKEKRSDCRLLVLALAINTEGFIRYSSILAGNTADPDSLPAMVEGIISKNPVSTNPQQKVMVVIDAGIATEANLGLLKERGYNYLCVSRTKLKDYTLKEEGRSVTVFDSRKRPITIAQVEHREGGDFYLRITSPAKAMTEHSMNQQWRERFELELTKARNALTAKGGTKRYDKVVERVGRALGKYPSVSKYYQIDYIRSGENPEHMSDIRWQIKISQEETEQRFGTYFLRTNIATLDERTTWEYYNLIREIETSNRQLKTDLELRPIYHQTDNNSDAHLFFGLLSYWIVNTVRHKLKLQGITHYWTELKRILSTQKAITTKAENALGEQIELRICSDPTDAASELYRILGYNPIPFRRHTIKTAPPPPN</sequence>
<evidence type="ECO:0000313" key="5">
    <source>
        <dbReference type="EMBL" id="CDN32679.1"/>
    </source>
</evidence>
<dbReference type="InterPro" id="IPR002559">
    <property type="entry name" value="Transposase_11"/>
</dbReference>
<evidence type="ECO:0000313" key="3">
    <source>
        <dbReference type="EMBL" id="CDN30678.1"/>
    </source>
</evidence>
<dbReference type="EMBL" id="HG934468">
    <property type="protein sequence ID" value="CDN30207.1"/>
    <property type="molecule type" value="Genomic_DNA"/>
</dbReference>
<dbReference type="NCBIfam" id="NF033559">
    <property type="entry name" value="transpos_IS1634"/>
    <property type="match status" value="1"/>
</dbReference>
<dbReference type="KEGG" id="rbc:BN938_0100"/>
<evidence type="ECO:0000313" key="2">
    <source>
        <dbReference type="EMBL" id="CDN30207.1"/>
    </source>
</evidence>
<dbReference type="EMBL" id="HG934468">
    <property type="protein sequence ID" value="CDN32679.1"/>
    <property type="molecule type" value="Genomic_DNA"/>
</dbReference>
<proteinExistence type="predicted"/>
<accession>A0A060RA51</accession>
<reference evidence="3 6" key="2">
    <citation type="journal article" date="2015" name="Genome Announc.">
        <title>Complete Genome Sequence of the Novel Leech Symbiont Mucinivorans hirudinis M3T.</title>
        <authorList>
            <person name="Nelson M.C."/>
            <person name="Bomar L."/>
            <person name="Graf J."/>
        </authorList>
    </citation>
    <scope>NUCLEOTIDE SEQUENCE [LARGE SCALE GENOMIC DNA]</scope>
    <source>
        <strain evidence="6">M3</strain>
    </source>
</reference>
<evidence type="ECO:0000313" key="6">
    <source>
        <dbReference type="Proteomes" id="UP000027616"/>
    </source>
</evidence>
<dbReference type="HOGENOM" id="CLU_022426_4_1_10"/>
<dbReference type="KEGG" id="rbc:BN938_2503"/>
<feature type="domain" description="Transposase IS4-like" evidence="1">
    <location>
        <begin position="206"/>
        <end position="518"/>
    </location>
</feature>
<gene>
    <name evidence="2" type="ORF">BN938_0100</name>
    <name evidence="3" type="ORF">BN938_0573</name>
    <name evidence="4" type="ORF">BN938_2503</name>
    <name evidence="5" type="ORF">BN938_2609</name>
</gene>
<dbReference type="GO" id="GO:0003677">
    <property type="term" value="F:DNA binding"/>
    <property type="evidence" value="ECO:0007669"/>
    <property type="project" value="InterPro"/>
</dbReference>
<dbReference type="Pfam" id="PF01609">
    <property type="entry name" value="DDE_Tnp_1"/>
    <property type="match status" value="1"/>
</dbReference>
<dbReference type="PANTHER" id="PTHR34614">
    <property type="match status" value="1"/>
</dbReference>
<dbReference type="KEGG" id="rbc:BN938_2609"/>
<dbReference type="Proteomes" id="UP000027616">
    <property type="component" value="Chromosome I"/>
</dbReference>
<dbReference type="AlphaFoldDB" id="A0A060RA51"/>
<dbReference type="InterPro" id="IPR012337">
    <property type="entry name" value="RNaseH-like_sf"/>
</dbReference>
<dbReference type="GO" id="GO:0004803">
    <property type="term" value="F:transposase activity"/>
    <property type="evidence" value="ECO:0007669"/>
    <property type="project" value="InterPro"/>
</dbReference>
<dbReference type="eggNOG" id="COG5421">
    <property type="taxonomic scope" value="Bacteria"/>
</dbReference>
<dbReference type="EMBL" id="HG934468">
    <property type="protein sequence ID" value="CDN32573.1"/>
    <property type="molecule type" value="Genomic_DNA"/>
</dbReference>
<dbReference type="KEGG" id="rbc:BN938_0573"/>
<dbReference type="EMBL" id="HG934468">
    <property type="protein sequence ID" value="CDN30678.1"/>
    <property type="molecule type" value="Genomic_DNA"/>
</dbReference>
<dbReference type="SUPFAM" id="SSF53098">
    <property type="entry name" value="Ribonuclease H-like"/>
    <property type="match status" value="1"/>
</dbReference>
<dbReference type="InterPro" id="IPR047654">
    <property type="entry name" value="IS1634_transpos"/>
</dbReference>
<dbReference type="PANTHER" id="PTHR34614:SF2">
    <property type="entry name" value="TRANSPOSASE IS4-LIKE DOMAIN-CONTAINING PROTEIN"/>
    <property type="match status" value="1"/>
</dbReference>